<evidence type="ECO:0000313" key="2">
    <source>
        <dbReference type="Proteomes" id="UP001213799"/>
    </source>
</evidence>
<dbReference type="RefSeq" id="XP_056757134.1">
    <property type="nucleotide sequence ID" value="XM_056892139.1"/>
</dbReference>
<dbReference type="GeneID" id="81582381"/>
<proteinExistence type="predicted"/>
<reference evidence="1" key="1">
    <citation type="journal article" date="2023" name="IMA Fungus">
        <title>Comparative genomic study of the Penicillium genus elucidates a diverse pangenome and 15 lateral gene transfer events.</title>
        <authorList>
            <person name="Petersen C."/>
            <person name="Sorensen T."/>
            <person name="Nielsen M.R."/>
            <person name="Sondergaard T.E."/>
            <person name="Sorensen J.L."/>
            <person name="Fitzpatrick D.A."/>
            <person name="Frisvad J.C."/>
            <person name="Nielsen K.L."/>
        </authorList>
    </citation>
    <scope>NUCLEOTIDE SEQUENCE</scope>
    <source>
        <strain evidence="1">IBT 12815</strain>
    </source>
</reference>
<dbReference type="AlphaFoldDB" id="A0AAD6EEU4"/>
<accession>A0AAD6EEU4</accession>
<dbReference type="EMBL" id="JAQJAE010000001">
    <property type="protein sequence ID" value="KAJ5615967.1"/>
    <property type="molecule type" value="Genomic_DNA"/>
</dbReference>
<keyword evidence="2" id="KW-1185">Reference proteome</keyword>
<organism evidence="1 2">
    <name type="scientific">Penicillium hordei</name>
    <dbReference type="NCBI Taxonomy" id="40994"/>
    <lineage>
        <taxon>Eukaryota</taxon>
        <taxon>Fungi</taxon>
        <taxon>Dikarya</taxon>
        <taxon>Ascomycota</taxon>
        <taxon>Pezizomycotina</taxon>
        <taxon>Eurotiomycetes</taxon>
        <taxon>Eurotiomycetidae</taxon>
        <taxon>Eurotiales</taxon>
        <taxon>Aspergillaceae</taxon>
        <taxon>Penicillium</taxon>
    </lineage>
</organism>
<reference evidence="1" key="2">
    <citation type="submission" date="2023-01" db="EMBL/GenBank/DDBJ databases">
        <authorList>
            <person name="Petersen C."/>
        </authorList>
    </citation>
    <scope>NUCLEOTIDE SEQUENCE</scope>
    <source>
        <strain evidence="1">IBT 12815</strain>
    </source>
</reference>
<evidence type="ECO:0000313" key="1">
    <source>
        <dbReference type="EMBL" id="KAJ5615967.1"/>
    </source>
</evidence>
<sequence length="97" mass="10710">MFAAKSSSPQITKYRVIAANNHGDQLAADIKSGEDAENRDQSELGEPGIDCLGSIGIFAYWWDALINLLGTTLRTYPCVLVSSSHLSWHVLVFWKRG</sequence>
<name>A0AAD6EEU4_9EURO</name>
<protein>
    <submittedName>
        <fullName evidence="1">Uncharacterized protein</fullName>
    </submittedName>
</protein>
<dbReference type="Proteomes" id="UP001213799">
    <property type="component" value="Unassembled WGS sequence"/>
</dbReference>
<gene>
    <name evidence="1" type="ORF">N7537_001081</name>
</gene>
<comment type="caution">
    <text evidence="1">The sequence shown here is derived from an EMBL/GenBank/DDBJ whole genome shotgun (WGS) entry which is preliminary data.</text>
</comment>